<dbReference type="Proteomes" id="UP000681722">
    <property type="component" value="Unassembled WGS sequence"/>
</dbReference>
<dbReference type="InterPro" id="IPR000608">
    <property type="entry name" value="UBC"/>
</dbReference>
<proteinExistence type="inferred from homology"/>
<feature type="active site" description="Glycyl thioester intermediate" evidence="8">
    <location>
        <position position="84"/>
    </location>
</feature>
<organism evidence="11 13">
    <name type="scientific">Didymodactylos carnosus</name>
    <dbReference type="NCBI Taxonomy" id="1234261"/>
    <lineage>
        <taxon>Eukaryota</taxon>
        <taxon>Metazoa</taxon>
        <taxon>Spiralia</taxon>
        <taxon>Gnathifera</taxon>
        <taxon>Rotifera</taxon>
        <taxon>Eurotatoria</taxon>
        <taxon>Bdelloidea</taxon>
        <taxon>Philodinida</taxon>
        <taxon>Philodinidae</taxon>
        <taxon>Didymodactylos</taxon>
    </lineage>
</organism>
<keyword evidence="6 9" id="KW-0833">Ubl conjugation pathway</keyword>
<keyword evidence="4" id="KW-0808">Transferase</keyword>
<comment type="caution">
    <text evidence="11">The sequence shown here is derived from an EMBL/GenBank/DDBJ whole genome shotgun (WGS) entry which is preliminary data.</text>
</comment>
<dbReference type="PANTHER" id="PTHR24068">
    <property type="entry name" value="UBIQUITIN-CONJUGATING ENZYME E2"/>
    <property type="match status" value="1"/>
</dbReference>
<gene>
    <name evidence="11" type="ORF">GPM918_LOCUS39969</name>
    <name evidence="12" type="ORF">SRO942_LOCUS40882</name>
</gene>
<dbReference type="SMART" id="SM00212">
    <property type="entry name" value="UBCc"/>
    <property type="match status" value="1"/>
</dbReference>
<dbReference type="InterPro" id="IPR016135">
    <property type="entry name" value="UBQ-conjugating_enzyme/RWD"/>
</dbReference>
<keyword evidence="5 9" id="KW-0547">Nucleotide-binding</keyword>
<evidence type="ECO:0000313" key="12">
    <source>
        <dbReference type="EMBL" id="CAF4426145.1"/>
    </source>
</evidence>
<dbReference type="PROSITE" id="PS00183">
    <property type="entry name" value="UBC_1"/>
    <property type="match status" value="1"/>
</dbReference>
<evidence type="ECO:0000313" key="11">
    <source>
        <dbReference type="EMBL" id="CAF1564244.1"/>
    </source>
</evidence>
<dbReference type="Gene3D" id="3.10.110.10">
    <property type="entry name" value="Ubiquitin Conjugating Enzyme"/>
    <property type="match status" value="1"/>
</dbReference>
<comment type="pathway">
    <text evidence="2">Protein modification; protein ubiquitination.</text>
</comment>
<reference evidence="11" key="1">
    <citation type="submission" date="2021-02" db="EMBL/GenBank/DDBJ databases">
        <authorList>
            <person name="Nowell W R."/>
        </authorList>
    </citation>
    <scope>NUCLEOTIDE SEQUENCE</scope>
</reference>
<dbReference type="EMBL" id="CAJNOQ010028800">
    <property type="protein sequence ID" value="CAF1564244.1"/>
    <property type="molecule type" value="Genomic_DNA"/>
</dbReference>
<evidence type="ECO:0000256" key="2">
    <source>
        <dbReference type="ARBA" id="ARBA00004906"/>
    </source>
</evidence>
<dbReference type="InterPro" id="IPR023313">
    <property type="entry name" value="UBQ-conjugating_AS"/>
</dbReference>
<dbReference type="Pfam" id="PF00179">
    <property type="entry name" value="UQ_con"/>
    <property type="match status" value="1"/>
</dbReference>
<evidence type="ECO:0000256" key="4">
    <source>
        <dbReference type="ARBA" id="ARBA00022679"/>
    </source>
</evidence>
<dbReference type="EC" id="2.3.2.23" evidence="3"/>
<evidence type="ECO:0000313" key="13">
    <source>
        <dbReference type="Proteomes" id="UP000663829"/>
    </source>
</evidence>
<sequence>MALKRITKELKAIEEYSEYCSAAIVDDDMFHWKAVIMGPNDSPYEGGLFSLDIQFPFDYPFNPPEIKFTTKIYHPNIHTTGAICVDILRSQWDPAWTMGKLLLGICSLLTDANPNDAANARAAQYYREDQQKYDKIARWCTKKYAT</sequence>
<dbReference type="EMBL" id="CAJOBC010094576">
    <property type="protein sequence ID" value="CAF4426145.1"/>
    <property type="molecule type" value="Genomic_DNA"/>
</dbReference>
<comment type="catalytic activity">
    <reaction evidence="1">
        <text>S-ubiquitinyl-[E1 ubiquitin-activating enzyme]-L-cysteine + [E2 ubiquitin-conjugating enzyme]-L-cysteine = [E1 ubiquitin-activating enzyme]-L-cysteine + S-ubiquitinyl-[E2 ubiquitin-conjugating enzyme]-L-cysteine.</text>
        <dbReference type="EC" id="2.3.2.23"/>
    </reaction>
</comment>
<protein>
    <recommendedName>
        <fullName evidence="3">E2 ubiquitin-conjugating enzyme</fullName>
        <ecNumber evidence="3">2.3.2.23</ecNumber>
    </recommendedName>
</protein>
<evidence type="ECO:0000259" key="10">
    <source>
        <dbReference type="PROSITE" id="PS50127"/>
    </source>
</evidence>
<accession>A0A815Y0Z2</accession>
<name>A0A815Y0Z2_9BILA</name>
<comment type="similarity">
    <text evidence="9">Belongs to the ubiquitin-conjugating enzyme family.</text>
</comment>
<feature type="domain" description="UBC core" evidence="10">
    <location>
        <begin position="1"/>
        <end position="146"/>
    </location>
</feature>
<dbReference type="PROSITE" id="PS50127">
    <property type="entry name" value="UBC_2"/>
    <property type="match status" value="1"/>
</dbReference>
<keyword evidence="7 9" id="KW-0067">ATP-binding</keyword>
<keyword evidence="13" id="KW-1185">Reference proteome</keyword>
<evidence type="ECO:0000256" key="1">
    <source>
        <dbReference type="ARBA" id="ARBA00000485"/>
    </source>
</evidence>
<dbReference type="Proteomes" id="UP000663829">
    <property type="component" value="Unassembled WGS sequence"/>
</dbReference>
<evidence type="ECO:0000256" key="5">
    <source>
        <dbReference type="ARBA" id="ARBA00022741"/>
    </source>
</evidence>
<dbReference type="GO" id="GO:0061631">
    <property type="term" value="F:ubiquitin conjugating enzyme activity"/>
    <property type="evidence" value="ECO:0007669"/>
    <property type="project" value="UniProtKB-EC"/>
</dbReference>
<evidence type="ECO:0000256" key="7">
    <source>
        <dbReference type="ARBA" id="ARBA00022840"/>
    </source>
</evidence>
<dbReference type="GO" id="GO:0005524">
    <property type="term" value="F:ATP binding"/>
    <property type="evidence" value="ECO:0007669"/>
    <property type="project" value="UniProtKB-UniRule"/>
</dbReference>
<dbReference type="OrthoDB" id="9993688at2759"/>
<evidence type="ECO:0000256" key="6">
    <source>
        <dbReference type="ARBA" id="ARBA00022786"/>
    </source>
</evidence>
<evidence type="ECO:0000256" key="3">
    <source>
        <dbReference type="ARBA" id="ARBA00012486"/>
    </source>
</evidence>
<evidence type="ECO:0000256" key="9">
    <source>
        <dbReference type="RuleBase" id="RU362109"/>
    </source>
</evidence>
<evidence type="ECO:0000256" key="8">
    <source>
        <dbReference type="PROSITE-ProRule" id="PRU10133"/>
    </source>
</evidence>
<dbReference type="FunFam" id="3.10.110.10:FF:000101">
    <property type="entry name" value="Ubiquitin-conjugating enzyme E2 D2"/>
    <property type="match status" value="1"/>
</dbReference>
<dbReference type="SUPFAM" id="SSF54495">
    <property type="entry name" value="UBC-like"/>
    <property type="match status" value="1"/>
</dbReference>
<dbReference type="AlphaFoldDB" id="A0A815Y0Z2"/>